<dbReference type="AlphaFoldDB" id="A0A8H3C0F7"/>
<feature type="compositionally biased region" description="Low complexity" evidence="1">
    <location>
        <begin position="90"/>
        <end position="105"/>
    </location>
</feature>
<protein>
    <submittedName>
        <fullName evidence="2">Uncharacterized protein</fullName>
    </submittedName>
</protein>
<feature type="compositionally biased region" description="Basic and acidic residues" evidence="1">
    <location>
        <begin position="130"/>
        <end position="144"/>
    </location>
</feature>
<accession>A0A8H3C0F7</accession>
<reference evidence="2" key="1">
    <citation type="submission" date="2021-01" db="EMBL/GenBank/DDBJ databases">
        <authorList>
            <person name="Kaushik A."/>
        </authorList>
    </citation>
    <scope>NUCLEOTIDE SEQUENCE</scope>
    <source>
        <strain evidence="2">Type strain: AG8-Rh-89/</strain>
    </source>
</reference>
<dbReference type="Proteomes" id="UP000663850">
    <property type="component" value="Unassembled WGS sequence"/>
</dbReference>
<feature type="region of interest" description="Disordered" evidence="1">
    <location>
        <begin position="65"/>
        <end position="144"/>
    </location>
</feature>
<feature type="non-terminal residue" evidence="2">
    <location>
        <position position="1"/>
    </location>
</feature>
<evidence type="ECO:0000313" key="3">
    <source>
        <dbReference type="Proteomes" id="UP000663850"/>
    </source>
</evidence>
<proteinExistence type="predicted"/>
<evidence type="ECO:0000313" key="2">
    <source>
        <dbReference type="EMBL" id="CAE6470228.1"/>
    </source>
</evidence>
<gene>
    <name evidence="2" type="ORF">RDB_LOCUS61727</name>
</gene>
<dbReference type="EMBL" id="CAJMWZ010003151">
    <property type="protein sequence ID" value="CAE6470228.1"/>
    <property type="molecule type" value="Genomic_DNA"/>
</dbReference>
<name>A0A8H3C0F7_9AGAM</name>
<evidence type="ECO:0000256" key="1">
    <source>
        <dbReference type="SAM" id="MobiDB-lite"/>
    </source>
</evidence>
<organism evidence="2 3">
    <name type="scientific">Rhizoctonia solani</name>
    <dbReference type="NCBI Taxonomy" id="456999"/>
    <lineage>
        <taxon>Eukaryota</taxon>
        <taxon>Fungi</taxon>
        <taxon>Dikarya</taxon>
        <taxon>Basidiomycota</taxon>
        <taxon>Agaricomycotina</taxon>
        <taxon>Agaricomycetes</taxon>
        <taxon>Cantharellales</taxon>
        <taxon>Ceratobasidiaceae</taxon>
        <taxon>Rhizoctonia</taxon>
    </lineage>
</organism>
<comment type="caution">
    <text evidence="2">The sequence shown here is derived from an EMBL/GenBank/DDBJ whole genome shotgun (WGS) entry which is preliminary data.</text>
</comment>
<sequence length="144" mass="15825">VQLHYCHTTREEINHYTMFSRYLVARRLIHTSSRLRALQPALEKGGDESGASKFASSGKAYVVSEPLENEKPYGVPSGVYSSGEPMPADPSKVSSSMPHSSTSASPPHPKLTKDAETGNLADRNAWPSEDQGKMGLDEAWKHRK</sequence>